<organism evidence="2 3">
    <name type="scientific">Reticulomyxa filosa</name>
    <dbReference type="NCBI Taxonomy" id="46433"/>
    <lineage>
        <taxon>Eukaryota</taxon>
        <taxon>Sar</taxon>
        <taxon>Rhizaria</taxon>
        <taxon>Retaria</taxon>
        <taxon>Foraminifera</taxon>
        <taxon>Monothalamids</taxon>
        <taxon>Reticulomyxidae</taxon>
        <taxon>Reticulomyxa</taxon>
    </lineage>
</organism>
<evidence type="ECO:0000313" key="3">
    <source>
        <dbReference type="Proteomes" id="UP000023152"/>
    </source>
</evidence>
<dbReference type="EMBL" id="ASPP01021663">
    <property type="protein sequence ID" value="ETO12167.1"/>
    <property type="molecule type" value="Genomic_DNA"/>
</dbReference>
<comment type="caution">
    <text evidence="2">The sequence shown here is derived from an EMBL/GenBank/DDBJ whole genome shotgun (WGS) entry which is preliminary data.</text>
</comment>
<dbReference type="AlphaFoldDB" id="X6MFG4"/>
<dbReference type="Proteomes" id="UP000023152">
    <property type="component" value="Unassembled WGS sequence"/>
</dbReference>
<accession>X6MFG4</accession>
<sequence length="263" mass="30584">MPFLFLYILLLSIRGHFAADGVDSTLPAIDNPSLSECESKGNEKYPTMGSISVPQGSQHTHIGLPTHFIPIIEELDTVEKLFELLPKEEQDALKKKKQSKKGAFNNLLFCIYEDACLWKLISNPFFVAAYYATGPGVFHTVRMKKSVFPNITTEWNLPPQSCIHIFYIKKGSYFNDHNGFRRFQGDSPRALATFLEDQMQAHIKITNTMPFDVFLFWCDLTYIYVHTYNFYTREKHRNGKSHFFFFFFLGWVYVEMPKLERKG</sequence>
<name>X6MFG4_RETFI</name>
<keyword evidence="3" id="KW-1185">Reference proteome</keyword>
<protein>
    <submittedName>
        <fullName evidence="2">Uncharacterized protein</fullName>
    </submittedName>
</protein>
<feature type="signal peptide" evidence="1">
    <location>
        <begin position="1"/>
        <end position="18"/>
    </location>
</feature>
<evidence type="ECO:0000256" key="1">
    <source>
        <dbReference type="SAM" id="SignalP"/>
    </source>
</evidence>
<feature type="chain" id="PRO_5004975271" evidence="1">
    <location>
        <begin position="19"/>
        <end position="263"/>
    </location>
</feature>
<gene>
    <name evidence="2" type="ORF">RFI_25207</name>
</gene>
<proteinExistence type="predicted"/>
<reference evidence="2 3" key="1">
    <citation type="journal article" date="2013" name="Curr. Biol.">
        <title>The Genome of the Foraminiferan Reticulomyxa filosa.</title>
        <authorList>
            <person name="Glockner G."/>
            <person name="Hulsmann N."/>
            <person name="Schleicher M."/>
            <person name="Noegel A.A."/>
            <person name="Eichinger L."/>
            <person name="Gallinger C."/>
            <person name="Pawlowski J."/>
            <person name="Sierra R."/>
            <person name="Euteneuer U."/>
            <person name="Pillet L."/>
            <person name="Moustafa A."/>
            <person name="Platzer M."/>
            <person name="Groth M."/>
            <person name="Szafranski K."/>
            <person name="Schliwa M."/>
        </authorList>
    </citation>
    <scope>NUCLEOTIDE SEQUENCE [LARGE SCALE GENOMIC DNA]</scope>
</reference>
<evidence type="ECO:0000313" key="2">
    <source>
        <dbReference type="EMBL" id="ETO12167.1"/>
    </source>
</evidence>
<keyword evidence="1" id="KW-0732">Signal</keyword>